<evidence type="ECO:0000313" key="1">
    <source>
        <dbReference type="EMBL" id="TMS06676.1"/>
    </source>
</evidence>
<protein>
    <submittedName>
        <fullName evidence="1">Uncharacterized protein</fullName>
    </submittedName>
</protein>
<keyword evidence="2" id="KW-1185">Reference proteome</keyword>
<reference evidence="1" key="1">
    <citation type="submission" date="2018-11" db="EMBL/GenBank/DDBJ databases">
        <title>The sequence and de novo assembly of Larimichthys crocea genome using PacBio and Hi-C technologies.</title>
        <authorList>
            <person name="Xu P."/>
            <person name="Chen B."/>
            <person name="Zhou Z."/>
            <person name="Ke Q."/>
            <person name="Wu Y."/>
            <person name="Bai H."/>
            <person name="Pu F."/>
        </authorList>
    </citation>
    <scope>NUCLEOTIDE SEQUENCE</scope>
    <source>
        <tissue evidence="1">Muscle</tissue>
    </source>
</reference>
<organism evidence="1 2">
    <name type="scientific">Larimichthys crocea</name>
    <name type="common">Large yellow croaker</name>
    <name type="synonym">Pseudosciaena crocea</name>
    <dbReference type="NCBI Taxonomy" id="215358"/>
    <lineage>
        <taxon>Eukaryota</taxon>
        <taxon>Metazoa</taxon>
        <taxon>Chordata</taxon>
        <taxon>Craniata</taxon>
        <taxon>Vertebrata</taxon>
        <taxon>Euteleostomi</taxon>
        <taxon>Actinopterygii</taxon>
        <taxon>Neopterygii</taxon>
        <taxon>Teleostei</taxon>
        <taxon>Neoteleostei</taxon>
        <taxon>Acanthomorphata</taxon>
        <taxon>Eupercaria</taxon>
        <taxon>Sciaenidae</taxon>
        <taxon>Larimichthys</taxon>
    </lineage>
</organism>
<dbReference type="EMBL" id="CM011692">
    <property type="protein sequence ID" value="TMS06676.1"/>
    <property type="molecule type" value="Genomic_DNA"/>
</dbReference>
<name>A0ACD3QIZ4_LARCR</name>
<proteinExistence type="predicted"/>
<comment type="caution">
    <text evidence="1">The sequence shown here is derived from an EMBL/GenBank/DDBJ whole genome shotgun (WGS) entry which is preliminary data.</text>
</comment>
<gene>
    <name evidence="1" type="ORF">E3U43_016435</name>
</gene>
<evidence type="ECO:0000313" key="2">
    <source>
        <dbReference type="Proteomes" id="UP000793456"/>
    </source>
</evidence>
<dbReference type="Proteomes" id="UP000793456">
    <property type="component" value="Chromosome XIX"/>
</dbReference>
<sequence>MWDHVQWTEEDKENARQKAEENSSIKIPLEEQGTYDTEACQYWDKFYGTHQDKFFKDRKWLFLEFPELLPLKSPSTNGCLGDQQAENTLPTGSSTNTETRDQQHNGPTHQHRSTDTSSRQESCQDEAAMQTFPGQHASFRILEVGCGVGNSVFPIVNSIKEMDAFLYCCDFSPCAIQLVKDHPNYDDSVCHAFVHDICEEVASFPFPPQSLDVILAVFVLSSIHPDRIQGVVNRLSTYLKHGGMFLFRDYGRYDLSQLRFKKGRCLSENFYTRGDGTCAYFFTKEEVHDLFANAGLEEVQNLEDRRLQVNRGKKVAMHRVWMQSKYRKLYPSSPS</sequence>
<accession>A0ACD3QIZ4</accession>